<proteinExistence type="predicted"/>
<gene>
    <name evidence="2" type="primary">AVEN_35718_1</name>
    <name evidence="2" type="ORF">TNCT_683911</name>
</gene>
<keyword evidence="3" id="KW-1185">Reference proteome</keyword>
<feature type="transmembrane region" description="Helical" evidence="1">
    <location>
        <begin position="164"/>
        <end position="184"/>
    </location>
</feature>
<evidence type="ECO:0000313" key="2">
    <source>
        <dbReference type="EMBL" id="GFQ80379.1"/>
    </source>
</evidence>
<dbReference type="EMBL" id="BMAO01022216">
    <property type="protein sequence ID" value="GFQ80379.1"/>
    <property type="molecule type" value="Genomic_DNA"/>
</dbReference>
<sequence>MCMRLSLALKQPKIMSLISNLQGFIDTYKHKSSDTKSVNMQLLCLVQVAVPIVSGVAFVILFVNDNEDLKAVFHSHFSFGSKSNKCTEIIANIFNIYYVFYLYITPSLCMTLLFFMYETYQSSFKRMLIETCHLLSTDLSFKNLSDATQMILRSTKIHKEIENVFSLCTFLSYILVFVNFLHVVTLNVSEVICPYIKFRIMSSAVIFLWTISNFVRLTLIGTKIIDVCDTWKLLQKTIVKACTQAEDKSIDKLTHLLLFLEVTRIDLAFTGWSMFRLDRRLLLTMSEAIISFSVLIVTL</sequence>
<feature type="transmembrane region" description="Helical" evidence="1">
    <location>
        <begin position="98"/>
        <end position="117"/>
    </location>
</feature>
<organism evidence="2 3">
    <name type="scientific">Trichonephila clavata</name>
    <name type="common">Joro spider</name>
    <name type="synonym">Nephila clavata</name>
    <dbReference type="NCBI Taxonomy" id="2740835"/>
    <lineage>
        <taxon>Eukaryota</taxon>
        <taxon>Metazoa</taxon>
        <taxon>Ecdysozoa</taxon>
        <taxon>Arthropoda</taxon>
        <taxon>Chelicerata</taxon>
        <taxon>Arachnida</taxon>
        <taxon>Araneae</taxon>
        <taxon>Araneomorphae</taxon>
        <taxon>Entelegynae</taxon>
        <taxon>Araneoidea</taxon>
        <taxon>Nephilidae</taxon>
        <taxon>Trichonephila</taxon>
    </lineage>
</organism>
<accession>A0A8X6H5X7</accession>
<keyword evidence="1" id="KW-0812">Transmembrane</keyword>
<keyword evidence="1" id="KW-1133">Transmembrane helix</keyword>
<keyword evidence="1" id="KW-0472">Membrane</keyword>
<dbReference type="AlphaFoldDB" id="A0A8X6H5X7"/>
<evidence type="ECO:0000256" key="1">
    <source>
        <dbReference type="SAM" id="Phobius"/>
    </source>
</evidence>
<comment type="caution">
    <text evidence="2">The sequence shown here is derived from an EMBL/GenBank/DDBJ whole genome shotgun (WGS) entry which is preliminary data.</text>
</comment>
<evidence type="ECO:0000313" key="3">
    <source>
        <dbReference type="Proteomes" id="UP000887116"/>
    </source>
</evidence>
<name>A0A8X6H5X7_TRICU</name>
<reference evidence="2" key="1">
    <citation type="submission" date="2020-07" db="EMBL/GenBank/DDBJ databases">
        <title>Multicomponent nature underlies the extraordinary mechanical properties of spider dragline silk.</title>
        <authorList>
            <person name="Kono N."/>
            <person name="Nakamura H."/>
            <person name="Mori M."/>
            <person name="Yoshida Y."/>
            <person name="Ohtoshi R."/>
            <person name="Malay A.D."/>
            <person name="Moran D.A.P."/>
            <person name="Tomita M."/>
            <person name="Numata K."/>
            <person name="Arakawa K."/>
        </authorList>
    </citation>
    <scope>NUCLEOTIDE SEQUENCE</scope>
</reference>
<dbReference type="OrthoDB" id="6431324at2759"/>
<protein>
    <submittedName>
        <fullName evidence="2">Uncharacterized protein</fullName>
    </submittedName>
</protein>
<feature type="transmembrane region" description="Helical" evidence="1">
    <location>
        <begin position="42"/>
        <end position="63"/>
    </location>
</feature>
<dbReference type="Proteomes" id="UP000887116">
    <property type="component" value="Unassembled WGS sequence"/>
</dbReference>
<feature type="transmembrane region" description="Helical" evidence="1">
    <location>
        <begin position="196"/>
        <end position="215"/>
    </location>
</feature>